<keyword evidence="12" id="KW-0256">Endoplasmic reticulum</keyword>
<keyword evidence="17" id="KW-0325">Glycoprotein</keyword>
<dbReference type="Proteomes" id="UP001205919">
    <property type="component" value="Unassembled WGS sequence"/>
</dbReference>
<evidence type="ECO:0000256" key="17">
    <source>
        <dbReference type="ARBA" id="ARBA00023180"/>
    </source>
</evidence>
<evidence type="ECO:0000256" key="15">
    <source>
        <dbReference type="ARBA" id="ARBA00023049"/>
    </source>
</evidence>
<dbReference type="SUPFAM" id="SSF53187">
    <property type="entry name" value="Zn-dependent exopeptidases"/>
    <property type="match status" value="1"/>
</dbReference>
<evidence type="ECO:0000313" key="24">
    <source>
        <dbReference type="Proteomes" id="UP001205919"/>
    </source>
</evidence>
<dbReference type="InterPro" id="IPR007484">
    <property type="entry name" value="Peptidase_M28"/>
</dbReference>
<feature type="domain" description="Peptidase M28" evidence="22">
    <location>
        <begin position="152"/>
        <end position="370"/>
    </location>
</feature>
<feature type="region of interest" description="Disordered" evidence="21">
    <location>
        <begin position="1"/>
        <end position="21"/>
    </location>
</feature>
<dbReference type="EMBL" id="JANFYT010000022">
    <property type="protein sequence ID" value="MCQ4814886.1"/>
    <property type="molecule type" value="Genomic_DNA"/>
</dbReference>
<dbReference type="PANTHER" id="PTHR12053:SF3">
    <property type="entry name" value="CARBOXYPEPTIDASE Q"/>
    <property type="match status" value="1"/>
</dbReference>
<dbReference type="Pfam" id="PF04389">
    <property type="entry name" value="Peptidase_M28"/>
    <property type="match status" value="1"/>
</dbReference>
<evidence type="ECO:0000313" key="23">
    <source>
        <dbReference type="EMBL" id="MCQ4814886.1"/>
    </source>
</evidence>
<dbReference type="AlphaFoldDB" id="A0AAW5K2M2"/>
<evidence type="ECO:0000256" key="20">
    <source>
        <dbReference type="ARBA" id="ARBA00033328"/>
    </source>
</evidence>
<keyword evidence="10" id="KW-0732">Signal</keyword>
<feature type="compositionally biased region" description="Polar residues" evidence="21">
    <location>
        <begin position="11"/>
        <end position="21"/>
    </location>
</feature>
<keyword evidence="9" id="KW-0479">Metal-binding</keyword>
<evidence type="ECO:0000256" key="3">
    <source>
        <dbReference type="ARBA" id="ARBA00004555"/>
    </source>
</evidence>
<keyword evidence="6" id="KW-0964">Secreted</keyword>
<dbReference type="GO" id="GO:0070573">
    <property type="term" value="F:metallodipeptidase activity"/>
    <property type="evidence" value="ECO:0007669"/>
    <property type="project" value="InterPro"/>
</dbReference>
<comment type="subunit">
    <text evidence="19">Homodimer. The monomeric form is inactive while the homodimer is active.</text>
</comment>
<dbReference type="InterPro" id="IPR039866">
    <property type="entry name" value="CPQ"/>
</dbReference>
<keyword evidence="24" id="KW-1185">Reference proteome</keyword>
<keyword evidence="14" id="KW-0333">Golgi apparatus</keyword>
<evidence type="ECO:0000256" key="13">
    <source>
        <dbReference type="ARBA" id="ARBA00022833"/>
    </source>
</evidence>
<organism evidence="23 24">
    <name type="scientific">Cloacibacillus evryensis</name>
    <dbReference type="NCBI Taxonomy" id="508460"/>
    <lineage>
        <taxon>Bacteria</taxon>
        <taxon>Thermotogati</taxon>
        <taxon>Synergistota</taxon>
        <taxon>Synergistia</taxon>
        <taxon>Synergistales</taxon>
        <taxon>Synergistaceae</taxon>
        <taxon>Cloacibacillus</taxon>
    </lineage>
</organism>
<evidence type="ECO:0000256" key="1">
    <source>
        <dbReference type="ARBA" id="ARBA00004240"/>
    </source>
</evidence>
<keyword evidence="13" id="KW-0862">Zinc</keyword>
<evidence type="ECO:0000256" key="10">
    <source>
        <dbReference type="ARBA" id="ARBA00022729"/>
    </source>
</evidence>
<evidence type="ECO:0000256" key="12">
    <source>
        <dbReference type="ARBA" id="ARBA00022824"/>
    </source>
</evidence>
<evidence type="ECO:0000256" key="19">
    <source>
        <dbReference type="ARBA" id="ARBA00025833"/>
    </source>
</evidence>
<evidence type="ECO:0000256" key="14">
    <source>
        <dbReference type="ARBA" id="ARBA00023034"/>
    </source>
</evidence>
<accession>A0AAW5K2M2</accession>
<proteinExistence type="predicted"/>
<keyword evidence="15" id="KW-0482">Metalloprotease</keyword>
<comment type="caution">
    <text evidence="23">The sequence shown here is derived from an EMBL/GenBank/DDBJ whole genome shotgun (WGS) entry which is preliminary data.</text>
</comment>
<dbReference type="GO" id="GO:0005576">
    <property type="term" value="C:extracellular region"/>
    <property type="evidence" value="ECO:0007669"/>
    <property type="project" value="UniProtKB-SubCell"/>
</dbReference>
<reference evidence="23 24" key="1">
    <citation type="submission" date="2022-06" db="EMBL/GenBank/DDBJ databases">
        <title>Isolation of gut microbiota from human fecal samples.</title>
        <authorList>
            <person name="Pamer E.G."/>
            <person name="Barat B."/>
            <person name="Waligurski E."/>
            <person name="Medina S."/>
            <person name="Paddock L."/>
            <person name="Mostad J."/>
        </authorList>
    </citation>
    <scope>NUCLEOTIDE SEQUENCE [LARGE SCALE GENOMIC DNA]</scope>
    <source>
        <strain evidence="23 24">DFI.9.90</strain>
    </source>
</reference>
<evidence type="ECO:0000256" key="9">
    <source>
        <dbReference type="ARBA" id="ARBA00022723"/>
    </source>
</evidence>
<evidence type="ECO:0000256" key="11">
    <source>
        <dbReference type="ARBA" id="ARBA00022801"/>
    </source>
</evidence>
<evidence type="ECO:0000256" key="5">
    <source>
        <dbReference type="ARBA" id="ARBA00014116"/>
    </source>
</evidence>
<keyword evidence="11" id="KW-0378">Hydrolase</keyword>
<keyword evidence="7" id="KW-0121">Carboxypeptidase</keyword>
<evidence type="ECO:0000256" key="4">
    <source>
        <dbReference type="ARBA" id="ARBA00004613"/>
    </source>
</evidence>
<keyword evidence="16" id="KW-0865">Zymogen</keyword>
<evidence type="ECO:0000256" key="7">
    <source>
        <dbReference type="ARBA" id="ARBA00022645"/>
    </source>
</evidence>
<dbReference type="Gene3D" id="3.40.630.10">
    <property type="entry name" value="Zn peptidases"/>
    <property type="match status" value="1"/>
</dbReference>
<evidence type="ECO:0000256" key="16">
    <source>
        <dbReference type="ARBA" id="ARBA00023145"/>
    </source>
</evidence>
<evidence type="ECO:0000256" key="2">
    <source>
        <dbReference type="ARBA" id="ARBA00004371"/>
    </source>
</evidence>
<gene>
    <name evidence="23" type="ORF">NE630_10635</name>
</gene>
<evidence type="ECO:0000256" key="21">
    <source>
        <dbReference type="SAM" id="MobiDB-lite"/>
    </source>
</evidence>
<protein>
    <recommendedName>
        <fullName evidence="5">Carboxypeptidase Q</fullName>
    </recommendedName>
    <alternativeName>
        <fullName evidence="20">Plasma glutamate carboxypeptidase</fullName>
    </alternativeName>
</protein>
<sequence>MVGSIGRNTKDGTLSETTYTNGTGDSRLLNDLFAKQLEIEAASGGAKHTLTDLITRAKAVKSPNKDGNGPVRSVPMKNFGDGKGDVPDYPQFLYQATADLFKGPDSTVGALNSPYDKNYDASIATNSFNFDDRIEIEITTEAQSRVDAKAMNVVGVVRGSELPDEYVIYMTHFDHCGFVGPYMTAGAADNGGGSTANMIAARYAAMMAAAGNKPKRSLVFILDGAEESGMNGAKKAAAWFAANGREKVKAVFHTDATFGKGHGEITLSTSMSAGLAPLVDELLDSSQGRHHPWGQDASDVNPGATITMSTPTSTGQAKYVGRPRTDTAAWQDEDMPVVVNVSAREQDSTTSLYHAPYNDRDYVADRLLAILGIATANNMYTVANR</sequence>
<comment type="subcellular location">
    <subcellularLocation>
        <location evidence="1">Endoplasmic reticulum</location>
    </subcellularLocation>
    <subcellularLocation>
        <location evidence="3">Golgi apparatus</location>
    </subcellularLocation>
    <subcellularLocation>
        <location evidence="2">Lysosome</location>
    </subcellularLocation>
    <subcellularLocation>
        <location evidence="4">Secreted</location>
    </subcellularLocation>
</comment>
<dbReference type="GO" id="GO:0005764">
    <property type="term" value="C:lysosome"/>
    <property type="evidence" value="ECO:0007669"/>
    <property type="project" value="UniProtKB-SubCell"/>
</dbReference>
<dbReference type="GO" id="GO:0046872">
    <property type="term" value="F:metal ion binding"/>
    <property type="evidence" value="ECO:0007669"/>
    <property type="project" value="UniProtKB-KW"/>
</dbReference>
<evidence type="ECO:0000256" key="8">
    <source>
        <dbReference type="ARBA" id="ARBA00022670"/>
    </source>
</evidence>
<name>A0AAW5K2M2_9BACT</name>
<evidence type="ECO:0000256" key="18">
    <source>
        <dbReference type="ARBA" id="ARBA00023228"/>
    </source>
</evidence>
<keyword evidence="8" id="KW-0645">Protease</keyword>
<dbReference type="RefSeq" id="WP_039916880.1">
    <property type="nucleotide sequence ID" value="NZ_CABKQM010000003.1"/>
</dbReference>
<evidence type="ECO:0000259" key="22">
    <source>
        <dbReference type="Pfam" id="PF04389"/>
    </source>
</evidence>
<keyword evidence="18" id="KW-0458">Lysosome</keyword>
<dbReference type="PANTHER" id="PTHR12053">
    <property type="entry name" value="PROTEASE FAMILY M28 PLASMA GLUTAMATE CARBOXYPEPTIDASE-RELATED"/>
    <property type="match status" value="1"/>
</dbReference>
<evidence type="ECO:0000256" key="6">
    <source>
        <dbReference type="ARBA" id="ARBA00022525"/>
    </source>
</evidence>
<dbReference type="GO" id="GO:0004180">
    <property type="term" value="F:carboxypeptidase activity"/>
    <property type="evidence" value="ECO:0007669"/>
    <property type="project" value="UniProtKB-KW"/>
</dbReference>
<dbReference type="GO" id="GO:0006508">
    <property type="term" value="P:proteolysis"/>
    <property type="evidence" value="ECO:0007669"/>
    <property type="project" value="UniProtKB-KW"/>
</dbReference>